<organism evidence="4 5">
    <name type="scientific">Steccherinum ochraceum</name>
    <dbReference type="NCBI Taxonomy" id="92696"/>
    <lineage>
        <taxon>Eukaryota</taxon>
        <taxon>Fungi</taxon>
        <taxon>Dikarya</taxon>
        <taxon>Basidiomycota</taxon>
        <taxon>Agaricomycotina</taxon>
        <taxon>Agaricomycetes</taxon>
        <taxon>Polyporales</taxon>
        <taxon>Steccherinaceae</taxon>
        <taxon>Steccherinum</taxon>
    </lineage>
</organism>
<dbReference type="AlphaFoldDB" id="A0A4R0RCL6"/>
<keyword evidence="2" id="KW-1133">Transmembrane helix</keyword>
<protein>
    <recommendedName>
        <fullName evidence="3">DUF6534 domain-containing protein</fullName>
    </recommendedName>
</protein>
<evidence type="ECO:0000259" key="3">
    <source>
        <dbReference type="Pfam" id="PF20152"/>
    </source>
</evidence>
<dbReference type="InterPro" id="IPR045339">
    <property type="entry name" value="DUF6534"/>
</dbReference>
<feature type="transmembrane region" description="Helical" evidence="2">
    <location>
        <begin position="12"/>
        <end position="30"/>
    </location>
</feature>
<feature type="transmembrane region" description="Helical" evidence="2">
    <location>
        <begin position="132"/>
        <end position="164"/>
    </location>
</feature>
<proteinExistence type="predicted"/>
<dbReference type="OrthoDB" id="2535105at2759"/>
<dbReference type="Pfam" id="PF20152">
    <property type="entry name" value="DUF6534"/>
    <property type="match status" value="1"/>
</dbReference>
<gene>
    <name evidence="4" type="ORF">EIP91_007291</name>
</gene>
<comment type="caution">
    <text evidence="4">The sequence shown here is derived from an EMBL/GenBank/DDBJ whole genome shotgun (WGS) entry which is preliminary data.</text>
</comment>
<name>A0A4R0RCL6_9APHY</name>
<feature type="region of interest" description="Disordered" evidence="1">
    <location>
        <begin position="237"/>
        <end position="260"/>
    </location>
</feature>
<dbReference type="STRING" id="92696.A0A4R0RCL6"/>
<dbReference type="Proteomes" id="UP000292702">
    <property type="component" value="Unassembled WGS sequence"/>
</dbReference>
<feature type="transmembrane region" description="Helical" evidence="2">
    <location>
        <begin position="189"/>
        <end position="215"/>
    </location>
</feature>
<feature type="compositionally biased region" description="Polar residues" evidence="1">
    <location>
        <begin position="241"/>
        <end position="260"/>
    </location>
</feature>
<dbReference type="PANTHER" id="PTHR40465:SF1">
    <property type="entry name" value="DUF6534 DOMAIN-CONTAINING PROTEIN"/>
    <property type="match status" value="1"/>
</dbReference>
<evidence type="ECO:0000256" key="1">
    <source>
        <dbReference type="SAM" id="MobiDB-lite"/>
    </source>
</evidence>
<dbReference type="EMBL" id="RWJN01000398">
    <property type="protein sequence ID" value="TCD62139.1"/>
    <property type="molecule type" value="Genomic_DNA"/>
</dbReference>
<feature type="domain" description="DUF6534" evidence="3">
    <location>
        <begin position="148"/>
        <end position="235"/>
    </location>
</feature>
<feature type="transmembrane region" description="Helical" evidence="2">
    <location>
        <begin position="65"/>
        <end position="85"/>
    </location>
</feature>
<keyword evidence="2" id="KW-0812">Transmembrane</keyword>
<keyword evidence="5" id="KW-1185">Reference proteome</keyword>
<evidence type="ECO:0000256" key="2">
    <source>
        <dbReference type="SAM" id="Phobius"/>
    </source>
</evidence>
<evidence type="ECO:0000313" key="5">
    <source>
        <dbReference type="Proteomes" id="UP000292702"/>
    </source>
</evidence>
<dbReference type="PANTHER" id="PTHR40465">
    <property type="entry name" value="CHROMOSOME 1, WHOLE GENOME SHOTGUN SEQUENCE"/>
    <property type="match status" value="1"/>
</dbReference>
<reference evidence="4 5" key="1">
    <citation type="submission" date="2018-11" db="EMBL/GenBank/DDBJ databases">
        <title>Genome assembly of Steccherinum ochraceum LE-BIN_3174, the white-rot fungus of the Steccherinaceae family (The Residual Polyporoid clade, Polyporales, Basidiomycota).</title>
        <authorList>
            <person name="Fedorova T.V."/>
            <person name="Glazunova O.A."/>
            <person name="Landesman E.O."/>
            <person name="Moiseenko K.V."/>
            <person name="Psurtseva N.V."/>
            <person name="Savinova O.S."/>
            <person name="Shakhova N.V."/>
            <person name="Tyazhelova T.V."/>
            <person name="Vasina D.V."/>
        </authorList>
    </citation>
    <scope>NUCLEOTIDE SEQUENCE [LARGE SCALE GENOMIC DNA]</scope>
    <source>
        <strain evidence="4 5">LE-BIN_3174</strain>
    </source>
</reference>
<sequence>MAGPPTDEQLVGGYFIIAYLSLMLVSRLVYLKERTDDPIFNTAAFMGSSSLKATHMPYMLEKIRCYSGLPLGSLALIMHSAYLFSVTDFGHPQALAVIPWSAGSSVMIGMVITACVQLFYIRRIWILSNHNWILVAFVIAVCVGLSMSAAVDIIIASILIYYLYKARTGFKSTDRLIHALMAYTVNSGFITMICSTLSVISFFVLPQSLVFAGLVQMSSKLYANSFLGTLNARQRLRKRSNAPSTQRPTGDSSTANSGSKGRQIEIYQSTFKAATHDPIASTYGTSLTFGTVGEEMEMDGSFDKQPMTPV</sequence>
<feature type="transmembrane region" description="Helical" evidence="2">
    <location>
        <begin position="97"/>
        <end position="120"/>
    </location>
</feature>
<keyword evidence="2" id="KW-0472">Membrane</keyword>
<accession>A0A4R0RCL6</accession>
<evidence type="ECO:0000313" key="4">
    <source>
        <dbReference type="EMBL" id="TCD62139.1"/>
    </source>
</evidence>